<comment type="caution">
    <text evidence="2">The sequence shown here is derived from an EMBL/GenBank/DDBJ whole genome shotgun (WGS) entry which is preliminary data.</text>
</comment>
<accession>A0A1E5P996</accession>
<feature type="transmembrane region" description="Helical" evidence="1">
    <location>
        <begin position="163"/>
        <end position="184"/>
    </location>
</feature>
<name>A0A1E5P996_9ACTN</name>
<dbReference type="OrthoDB" id="4350641at2"/>
<sequence>MSTSVARTAVRMRLLRTAVFTAVCVVLAATGHVMASCAAVPWWTLALGAAAVSGLVAPLAGRARSMPAIAAALTCGQLALHTLFGLGQHSPALESAATDTSLRTFAAKLVCGAGALPLSTAEARRIITEAGIDPASVQAAQQHLAHTAHAAHRTGAAEPAAGLLPSLPMFLGHLLAAVATGWLLRRGDIALSRLLLLSAHGVAEGALVRSLRAALALVRSLNAGPLPGTPVRGPGTPRTPFVTSLRPAGEALQHTVIRRGPPGAVLVLAA</sequence>
<dbReference type="EMBL" id="MEHJ01000001">
    <property type="protein sequence ID" value="OEJ26100.1"/>
    <property type="molecule type" value="Genomic_DNA"/>
</dbReference>
<keyword evidence="1" id="KW-0812">Transmembrane</keyword>
<feature type="transmembrane region" description="Helical" evidence="1">
    <location>
        <begin position="45"/>
        <end position="61"/>
    </location>
</feature>
<dbReference type="STRING" id="285458.BGM19_19065"/>
<gene>
    <name evidence="2" type="ORF">AS594_17890</name>
</gene>
<dbReference type="RefSeq" id="WP_069928010.1">
    <property type="nucleotide sequence ID" value="NZ_MEHI01000001.1"/>
</dbReference>
<protein>
    <recommendedName>
        <fullName evidence="4">Integral membrane protein</fullName>
    </recommendedName>
</protein>
<evidence type="ECO:0000313" key="3">
    <source>
        <dbReference type="Proteomes" id="UP000095759"/>
    </source>
</evidence>
<proteinExistence type="predicted"/>
<dbReference type="Proteomes" id="UP000095759">
    <property type="component" value="Unassembled WGS sequence"/>
</dbReference>
<evidence type="ECO:0000256" key="1">
    <source>
        <dbReference type="SAM" id="Phobius"/>
    </source>
</evidence>
<keyword evidence="1" id="KW-0472">Membrane</keyword>
<evidence type="ECO:0008006" key="4">
    <source>
        <dbReference type="Google" id="ProtNLM"/>
    </source>
</evidence>
<evidence type="ECO:0000313" key="2">
    <source>
        <dbReference type="EMBL" id="OEJ26100.1"/>
    </source>
</evidence>
<dbReference type="AlphaFoldDB" id="A0A1E5P996"/>
<organism evidence="2 3">
    <name type="scientific">Streptomyces agglomeratus</name>
    <dbReference type="NCBI Taxonomy" id="285458"/>
    <lineage>
        <taxon>Bacteria</taxon>
        <taxon>Bacillati</taxon>
        <taxon>Actinomycetota</taxon>
        <taxon>Actinomycetes</taxon>
        <taxon>Kitasatosporales</taxon>
        <taxon>Streptomycetaceae</taxon>
        <taxon>Streptomyces</taxon>
    </lineage>
</organism>
<reference evidence="2 3" key="1">
    <citation type="submission" date="2016-08" db="EMBL/GenBank/DDBJ databases">
        <title>Complete genome sequence of Streptomyces agglomeratus strain 6-3-2, a novel anti-MRSA actinomycete isolated from Wuli of Tebit, China.</title>
        <authorList>
            <person name="Chen X."/>
        </authorList>
    </citation>
    <scope>NUCLEOTIDE SEQUENCE [LARGE SCALE GENOMIC DNA]</scope>
    <source>
        <strain evidence="2 3">6-3-2</strain>
    </source>
</reference>
<keyword evidence="1" id="KW-1133">Transmembrane helix</keyword>
<keyword evidence="3" id="KW-1185">Reference proteome</keyword>